<keyword evidence="13" id="KW-1185">Reference proteome</keyword>
<dbReference type="GO" id="GO:0005657">
    <property type="term" value="C:replication fork"/>
    <property type="evidence" value="ECO:0007669"/>
    <property type="project" value="TreeGrafter"/>
</dbReference>
<gene>
    <name evidence="12" type="ORF">H920_16320</name>
</gene>
<evidence type="ECO:0000256" key="2">
    <source>
        <dbReference type="ARBA" id="ARBA00007095"/>
    </source>
</evidence>
<dbReference type="InterPro" id="IPR027417">
    <property type="entry name" value="P-loop_NTPase"/>
</dbReference>
<feature type="region of interest" description="Disordered" evidence="10">
    <location>
        <begin position="1"/>
        <end position="39"/>
    </location>
</feature>
<proteinExistence type="inferred from homology"/>
<evidence type="ECO:0000313" key="12">
    <source>
        <dbReference type="EMBL" id="KFO22294.1"/>
    </source>
</evidence>
<evidence type="ECO:0000256" key="7">
    <source>
        <dbReference type="ARBA" id="ARBA00023172"/>
    </source>
</evidence>
<name>A0A091CSI6_FUKDA</name>
<dbReference type="InterPro" id="IPR020588">
    <property type="entry name" value="RecA_ATP-bd"/>
</dbReference>
<dbReference type="STRING" id="885580.ENSFDAP00000016440"/>
<dbReference type="GO" id="GO:0000400">
    <property type="term" value="F:four-way junction DNA binding"/>
    <property type="evidence" value="ECO:0007669"/>
    <property type="project" value="TreeGrafter"/>
</dbReference>
<dbReference type="InterPro" id="IPR013632">
    <property type="entry name" value="Rad51_C"/>
</dbReference>
<organism evidence="12 13">
    <name type="scientific">Fukomys damarensis</name>
    <name type="common">Damaraland mole rat</name>
    <name type="synonym">Cryptomys damarensis</name>
    <dbReference type="NCBI Taxonomy" id="885580"/>
    <lineage>
        <taxon>Eukaryota</taxon>
        <taxon>Metazoa</taxon>
        <taxon>Chordata</taxon>
        <taxon>Craniata</taxon>
        <taxon>Vertebrata</taxon>
        <taxon>Euteleostomi</taxon>
        <taxon>Mammalia</taxon>
        <taxon>Eutheria</taxon>
        <taxon>Euarchontoglires</taxon>
        <taxon>Glires</taxon>
        <taxon>Rodentia</taxon>
        <taxon>Hystricomorpha</taxon>
        <taxon>Bathyergidae</taxon>
        <taxon>Fukomys</taxon>
    </lineage>
</organism>
<dbReference type="GO" id="GO:0005524">
    <property type="term" value="F:ATP binding"/>
    <property type="evidence" value="ECO:0007669"/>
    <property type="project" value="UniProtKB-KW"/>
</dbReference>
<evidence type="ECO:0000256" key="9">
    <source>
        <dbReference type="ARBA" id="ARBA00023242"/>
    </source>
</evidence>
<keyword evidence="8" id="KW-0234">DNA repair</keyword>
<dbReference type="Gene3D" id="3.40.50.300">
    <property type="entry name" value="P-loop containing nucleotide triphosphate hydrolases"/>
    <property type="match status" value="2"/>
</dbReference>
<dbReference type="GO" id="GO:0045003">
    <property type="term" value="P:double-strand break repair via synthesis-dependent strand annealing"/>
    <property type="evidence" value="ECO:0007669"/>
    <property type="project" value="TreeGrafter"/>
</dbReference>
<feature type="domain" description="RecA family profile 1" evidence="11">
    <location>
        <begin position="209"/>
        <end position="263"/>
    </location>
</feature>
<dbReference type="GO" id="GO:0071140">
    <property type="term" value="P:resolution of mitotic recombination intermediates"/>
    <property type="evidence" value="ECO:0007669"/>
    <property type="project" value="TreeGrafter"/>
</dbReference>
<dbReference type="GO" id="GO:0140664">
    <property type="term" value="F:ATP-dependent DNA damage sensor activity"/>
    <property type="evidence" value="ECO:0007669"/>
    <property type="project" value="InterPro"/>
</dbReference>
<dbReference type="Proteomes" id="UP000028990">
    <property type="component" value="Unassembled WGS sequence"/>
</dbReference>
<keyword evidence="5" id="KW-0067">ATP-binding</keyword>
<dbReference type="GO" id="GO:0000722">
    <property type="term" value="P:telomere maintenance via recombination"/>
    <property type="evidence" value="ECO:0007669"/>
    <property type="project" value="TreeGrafter"/>
</dbReference>
<dbReference type="InterPro" id="IPR047348">
    <property type="entry name" value="XRCC3-like_C"/>
</dbReference>
<dbReference type="PROSITE" id="PS50162">
    <property type="entry name" value="RECA_2"/>
    <property type="match status" value="2"/>
</dbReference>
<protein>
    <submittedName>
        <fullName evidence="12">DNA repair protein XRCC3</fullName>
    </submittedName>
</protein>
<keyword evidence="3" id="KW-0547">Nucleotide-binding</keyword>
<dbReference type="AlphaFoldDB" id="A0A091CSI6"/>
<dbReference type="CDD" id="cd19491">
    <property type="entry name" value="XRCC3"/>
    <property type="match status" value="1"/>
</dbReference>
<dbReference type="EMBL" id="KN124093">
    <property type="protein sequence ID" value="KFO22294.1"/>
    <property type="molecule type" value="Genomic_DNA"/>
</dbReference>
<sequence>MPLQESWATAANSDTFGAPPAGEERMSAPRPTSPHDVQLLCSPESPVTLRAPLSAERGVPYTEHWALPVPYPHTLARRCVQPEGGQARVSLPQGLPGTKEPHSPTSSARAPREWAAPVAQVQKPVAHEDMELDQLDLNPRILAAVRRARLKSMKEVLRFSGPDLQRCTGLSSSDVRCLLTAAAKHLRGHCTLTELPRPGLLSLQRCNCTSRVLGLGSALLDRLLGGGLPLNGITELAGRSSAGKTQLALQLCLAVQFPRQHGGLEAGPWPHPHSLIPLLDRLLGGGLPLNGITELAGRSSAGKTQLALQLCLAVQFPRQHGGLEAGAVYICTEAAFPSKRLCQLISQQSRLRVDVPGEVVQSIRFGDRIFIEHTADVDALLQCVSQKVPVLLSQGLARLLVVDSVAAPFRCEFDGQASVARARCLQSLGATLRWLSSTFQIPVLCVNQVTEAVEQLGSQDERLCPALGITWANQLLMRLMADRVREEEAMLGPSSCPTRTLRVVFAPHLPPCSCSYIVSEEGVRGTLETSAC</sequence>
<reference evidence="12 13" key="1">
    <citation type="submission" date="2013-11" db="EMBL/GenBank/DDBJ databases">
        <title>The Damaraland mole rat (Fukomys damarensis) genome and evolution of African mole rats.</title>
        <authorList>
            <person name="Gladyshev V.N."/>
            <person name="Fang X."/>
        </authorList>
    </citation>
    <scope>NUCLEOTIDE SEQUENCE [LARGE SCALE GENOMIC DNA]</scope>
    <source>
        <tissue evidence="12">Liver</tissue>
    </source>
</reference>
<evidence type="ECO:0000256" key="10">
    <source>
        <dbReference type="SAM" id="MobiDB-lite"/>
    </source>
</evidence>
<dbReference type="GO" id="GO:0033065">
    <property type="term" value="C:Rad51C-XRCC3 complex"/>
    <property type="evidence" value="ECO:0007669"/>
    <property type="project" value="TreeGrafter"/>
</dbReference>
<dbReference type="GO" id="GO:0090656">
    <property type="term" value="P:t-circle formation"/>
    <property type="evidence" value="ECO:0007669"/>
    <property type="project" value="TreeGrafter"/>
</dbReference>
<evidence type="ECO:0000256" key="4">
    <source>
        <dbReference type="ARBA" id="ARBA00022763"/>
    </source>
</evidence>
<keyword evidence="7" id="KW-0233">DNA recombination</keyword>
<evidence type="ECO:0000256" key="1">
    <source>
        <dbReference type="ARBA" id="ARBA00004123"/>
    </source>
</evidence>
<keyword evidence="9" id="KW-0539">Nucleus</keyword>
<keyword evidence="6" id="KW-0238">DNA-binding</keyword>
<evidence type="ECO:0000256" key="3">
    <source>
        <dbReference type="ARBA" id="ARBA00022741"/>
    </source>
</evidence>
<dbReference type="PANTHER" id="PTHR46487:SF1">
    <property type="entry name" value="DNA REPAIR PROTEIN XRCC3"/>
    <property type="match status" value="1"/>
</dbReference>
<dbReference type="Pfam" id="PF08423">
    <property type="entry name" value="Rad51"/>
    <property type="match status" value="2"/>
</dbReference>
<evidence type="ECO:0000259" key="11">
    <source>
        <dbReference type="PROSITE" id="PS50162"/>
    </source>
</evidence>
<feature type="domain" description="RecA family profile 1" evidence="11">
    <location>
        <begin position="268"/>
        <end position="449"/>
    </location>
</feature>
<dbReference type="SUPFAM" id="SSF52540">
    <property type="entry name" value="P-loop containing nucleoside triphosphate hydrolases"/>
    <property type="match status" value="2"/>
</dbReference>
<comment type="subcellular location">
    <subcellularLocation>
        <location evidence="1">Nucleus</location>
    </subcellularLocation>
</comment>
<evidence type="ECO:0000256" key="8">
    <source>
        <dbReference type="ARBA" id="ARBA00023204"/>
    </source>
</evidence>
<accession>A0A091CSI6</accession>
<dbReference type="Pfam" id="PF26169">
    <property type="entry name" value="HHH_XRCC3_RpoA"/>
    <property type="match status" value="1"/>
</dbReference>
<dbReference type="eggNOG" id="KOG1564">
    <property type="taxonomic scope" value="Eukaryota"/>
</dbReference>
<evidence type="ECO:0000313" key="13">
    <source>
        <dbReference type="Proteomes" id="UP000028990"/>
    </source>
</evidence>
<feature type="compositionally biased region" description="Polar residues" evidence="10">
    <location>
        <begin position="1"/>
        <end position="15"/>
    </location>
</feature>
<dbReference type="PANTHER" id="PTHR46487">
    <property type="entry name" value="DNA REPAIR PROTEIN XRCC3"/>
    <property type="match status" value="1"/>
</dbReference>
<dbReference type="InterPro" id="IPR058766">
    <property type="entry name" value="HHH_XRCC3_RAD51B"/>
</dbReference>
<keyword evidence="4" id="KW-0227">DNA damage</keyword>
<comment type="similarity">
    <text evidence="2">Belongs to the RecA family. RAD51 subfamily.</text>
</comment>
<evidence type="ECO:0000256" key="6">
    <source>
        <dbReference type="ARBA" id="ARBA00023125"/>
    </source>
</evidence>
<feature type="region of interest" description="Disordered" evidence="10">
    <location>
        <begin position="87"/>
        <end position="114"/>
    </location>
</feature>
<evidence type="ECO:0000256" key="5">
    <source>
        <dbReference type="ARBA" id="ARBA00022840"/>
    </source>
</evidence>